<dbReference type="InterPro" id="IPR051262">
    <property type="entry name" value="SMP-30/CGR1_Lactonase"/>
</dbReference>
<evidence type="ECO:0000313" key="3">
    <source>
        <dbReference type="Proteomes" id="UP000054844"/>
    </source>
</evidence>
<dbReference type="PANTHER" id="PTHR47572:SF4">
    <property type="entry name" value="LACTONASE DRP35"/>
    <property type="match status" value="1"/>
</dbReference>
<comment type="caution">
    <text evidence="2">The sequence shown here is derived from an EMBL/GenBank/DDBJ whole genome shotgun (WGS) entry which is preliminary data.</text>
</comment>
<keyword evidence="2" id="KW-0723">Serine/threonine-protein kinase</keyword>
<proteinExistence type="predicted"/>
<feature type="signal peptide" evidence="1">
    <location>
        <begin position="1"/>
        <end position="19"/>
    </location>
</feature>
<dbReference type="OrthoDB" id="241638at2"/>
<dbReference type="EMBL" id="LLWF02000013">
    <property type="protein sequence ID" value="ONH84065.1"/>
    <property type="molecule type" value="Genomic_DNA"/>
</dbReference>
<gene>
    <name evidence="2" type="ORF">APZ41_006450</name>
</gene>
<protein>
    <submittedName>
        <fullName evidence="2">Serine/threonine protein kinase</fullName>
    </submittedName>
</protein>
<feature type="chain" id="PRO_5010520352" evidence="1">
    <location>
        <begin position="20"/>
        <end position="261"/>
    </location>
</feature>
<dbReference type="InterPro" id="IPR011042">
    <property type="entry name" value="6-blade_b-propeller_TolB-like"/>
</dbReference>
<evidence type="ECO:0000256" key="1">
    <source>
        <dbReference type="SAM" id="SignalP"/>
    </source>
</evidence>
<dbReference type="Proteomes" id="UP000054844">
    <property type="component" value="Unassembled WGS sequence"/>
</dbReference>
<dbReference type="AlphaFoldDB" id="A0A1S8D9N5"/>
<dbReference type="GO" id="GO:0004674">
    <property type="term" value="F:protein serine/threonine kinase activity"/>
    <property type="evidence" value="ECO:0007669"/>
    <property type="project" value="UniProtKB-KW"/>
</dbReference>
<keyword evidence="1" id="KW-0732">Signal</keyword>
<organism evidence="2 3">
    <name type="scientific">Roseomonas mucosa</name>
    <dbReference type="NCBI Taxonomy" id="207340"/>
    <lineage>
        <taxon>Bacteria</taxon>
        <taxon>Pseudomonadati</taxon>
        <taxon>Pseudomonadota</taxon>
        <taxon>Alphaproteobacteria</taxon>
        <taxon>Acetobacterales</taxon>
        <taxon>Roseomonadaceae</taxon>
        <taxon>Roseomonas</taxon>
    </lineage>
</organism>
<dbReference type="Gene3D" id="2.120.10.30">
    <property type="entry name" value="TolB, C-terminal domain"/>
    <property type="match status" value="1"/>
</dbReference>
<reference evidence="2" key="1">
    <citation type="submission" date="2016-12" db="EMBL/GenBank/DDBJ databases">
        <title>Draft genome sequence of Roseomonas mucosa strain AU37, isolated from a peripheral intravenous catheter.</title>
        <authorList>
            <person name="Choudhury M.A."/>
            <person name="Sidjabat H.E."/>
            <person name="Wailan A.M."/>
            <person name="Zhang L."/>
            <person name="Marsh N.M."/>
            <person name="Rickard C.M."/>
            <person name="Davies M."/>
            <person name="Mcmillan D.J."/>
        </authorList>
    </citation>
    <scope>NUCLEOTIDE SEQUENCE [LARGE SCALE GENOMIC DNA]</scope>
    <source>
        <strain evidence="2">AU37</strain>
    </source>
</reference>
<accession>A0A1S8D9N5</accession>
<dbReference type="STRING" id="207340.APZ41_006450"/>
<evidence type="ECO:0000313" key="2">
    <source>
        <dbReference type="EMBL" id="ONH84065.1"/>
    </source>
</evidence>
<dbReference type="SUPFAM" id="SSF63829">
    <property type="entry name" value="Calcium-dependent phosphotriesterase"/>
    <property type="match status" value="1"/>
</dbReference>
<keyword evidence="2" id="KW-0418">Kinase</keyword>
<keyword evidence="3" id="KW-1185">Reference proteome</keyword>
<sequence length="261" mass="26210">MLASATAAAFAATTASAQAIEPILQGFNSPVGIHALGDADLLVSNWGGGTVERVGANRARTVFLDGISSPAGIAVDATGAVFVSSYSSGNIVRIAPDGSRKTIAEGLATPTGIAFARDGRLLIANRSSGEIVTLNTATGSRSVVARGLSLPVGVAEMPDGSIVSSQYGGRLTRILPGGKVHELGQSFNRPGVGILADGDNAVLVIDNGASVVRRVSFDGQSSVVVDGLSGSAVALGRAANGDLLIGTWGGGNIYRVAWPKS</sequence>
<keyword evidence="2" id="KW-0808">Transferase</keyword>
<dbReference type="PANTHER" id="PTHR47572">
    <property type="entry name" value="LIPOPROTEIN-RELATED"/>
    <property type="match status" value="1"/>
</dbReference>
<name>A0A1S8D9N5_9PROT</name>